<accession>A0A0A8H3Z8</accession>
<dbReference type="AlphaFoldDB" id="A0A0A8H3Z8"/>
<organism evidence="1 2">
    <name type="scientific">Campylobacter insulaenigrae NCTC 12927</name>
    <dbReference type="NCBI Taxonomy" id="1031564"/>
    <lineage>
        <taxon>Bacteria</taxon>
        <taxon>Pseudomonadati</taxon>
        <taxon>Campylobacterota</taxon>
        <taxon>Epsilonproteobacteria</taxon>
        <taxon>Campylobacterales</taxon>
        <taxon>Campylobacteraceae</taxon>
        <taxon>Campylobacter</taxon>
    </lineage>
</organism>
<proteinExistence type="predicted"/>
<dbReference type="RefSeq" id="WP_039651115.1">
    <property type="nucleotide sequence ID" value="NZ_CP007770.1"/>
</dbReference>
<evidence type="ECO:0000313" key="1">
    <source>
        <dbReference type="EMBL" id="AJC88385.1"/>
    </source>
</evidence>
<dbReference type="EMBL" id="CP007770">
    <property type="protein sequence ID" value="AJC88385.1"/>
    <property type="molecule type" value="Genomic_DNA"/>
</dbReference>
<dbReference type="STRING" id="1031564.CINS_1442"/>
<gene>
    <name evidence="1" type="ORF">CINS_1442</name>
</gene>
<dbReference type="Proteomes" id="UP000031163">
    <property type="component" value="Chromosome"/>
</dbReference>
<evidence type="ECO:0008006" key="3">
    <source>
        <dbReference type="Google" id="ProtNLM"/>
    </source>
</evidence>
<protein>
    <recommendedName>
        <fullName evidence="3">DUF5666 domain-containing protein</fullName>
    </recommendedName>
</protein>
<dbReference type="GeneID" id="74432221"/>
<evidence type="ECO:0000313" key="2">
    <source>
        <dbReference type="Proteomes" id="UP000031163"/>
    </source>
</evidence>
<dbReference type="HOGENOM" id="CLU_2128883_0_0_7"/>
<name>A0A0A8H3Z8_9BACT</name>
<dbReference type="KEGG" id="cis:CINS_1442"/>
<sequence>MQNNSTKHLVRLFLFLILLINTAFAYKDQGILQNVSRNSISLKTNSNDNLIVIILPQTQIEIYACGIFGSNKKLAGIKDLRLGSLVKINANKNENIIVADKVLVECDDKRRAY</sequence>
<reference evidence="1 2" key="1">
    <citation type="journal article" date="2014" name="Genome Biol. Evol.">
        <title>Comparative Genomics of the Campylobacter lari Group.</title>
        <authorList>
            <person name="Miller W.G."/>
            <person name="Yee E."/>
            <person name="Chapman M.H."/>
            <person name="Smith T.P."/>
            <person name="Bono J.L."/>
            <person name="Huynh S."/>
            <person name="Parker C.T."/>
            <person name="Vandamme P."/>
            <person name="Luong K."/>
            <person name="Korlach J."/>
        </authorList>
    </citation>
    <scope>NUCLEOTIDE SEQUENCE [LARGE SCALE GENOMIC DNA]</scope>
    <source>
        <strain evidence="1 2">NCTC 12927</strain>
    </source>
</reference>